<comment type="caution">
    <text evidence="4">The sequence shown here is derived from an EMBL/GenBank/DDBJ whole genome shotgun (WGS) entry which is preliminary data.</text>
</comment>
<evidence type="ECO:0000256" key="2">
    <source>
        <dbReference type="SAM" id="Phobius"/>
    </source>
</evidence>
<feature type="compositionally biased region" description="Pro residues" evidence="1">
    <location>
        <begin position="53"/>
        <end position="72"/>
    </location>
</feature>
<name>A0A5C8ZGH8_9ACTN</name>
<accession>A0A5C8ZGH8</accession>
<keyword evidence="2" id="KW-1133">Transmembrane helix</keyword>
<keyword evidence="2" id="KW-0472">Membrane</keyword>
<feature type="compositionally biased region" description="Low complexity" evidence="1">
    <location>
        <begin position="277"/>
        <end position="300"/>
    </location>
</feature>
<protein>
    <submittedName>
        <fullName evidence="4">DUF732 domain-containing protein</fullName>
    </submittedName>
</protein>
<evidence type="ECO:0000313" key="5">
    <source>
        <dbReference type="Proteomes" id="UP000321234"/>
    </source>
</evidence>
<feature type="domain" description="DUF732" evidence="3">
    <location>
        <begin position="193"/>
        <end position="265"/>
    </location>
</feature>
<dbReference type="InterPro" id="IPR007969">
    <property type="entry name" value="DUF732"/>
</dbReference>
<organism evidence="4 5">
    <name type="scientific">Quadrisphaera setariae</name>
    <dbReference type="NCBI Taxonomy" id="2593304"/>
    <lineage>
        <taxon>Bacteria</taxon>
        <taxon>Bacillati</taxon>
        <taxon>Actinomycetota</taxon>
        <taxon>Actinomycetes</taxon>
        <taxon>Kineosporiales</taxon>
        <taxon>Kineosporiaceae</taxon>
        <taxon>Quadrisphaera</taxon>
    </lineage>
</organism>
<feature type="region of interest" description="Disordered" evidence="1">
    <location>
        <begin position="1"/>
        <end position="96"/>
    </location>
</feature>
<gene>
    <name evidence="4" type="ORF">FMM08_09190</name>
</gene>
<reference evidence="4 5" key="1">
    <citation type="submission" date="2019-07" db="EMBL/GenBank/DDBJ databases">
        <title>Quadrisphaera sp. strain DD2A genome sequencing and assembly.</title>
        <authorList>
            <person name="Kim I."/>
        </authorList>
    </citation>
    <scope>NUCLEOTIDE SEQUENCE [LARGE SCALE GENOMIC DNA]</scope>
    <source>
        <strain evidence="4 5">DD2A</strain>
    </source>
</reference>
<keyword evidence="5" id="KW-1185">Reference proteome</keyword>
<dbReference type="EMBL" id="VKAC01000005">
    <property type="protein sequence ID" value="TXR56288.1"/>
    <property type="molecule type" value="Genomic_DNA"/>
</dbReference>
<dbReference type="AlphaFoldDB" id="A0A5C8ZGH8"/>
<keyword evidence="2" id="KW-0812">Transmembrane</keyword>
<feature type="transmembrane region" description="Helical" evidence="2">
    <location>
        <begin position="107"/>
        <end position="129"/>
    </location>
</feature>
<feature type="compositionally biased region" description="Pro residues" evidence="1">
    <location>
        <begin position="81"/>
        <end position="94"/>
    </location>
</feature>
<dbReference type="OrthoDB" id="5197871at2"/>
<evidence type="ECO:0000259" key="3">
    <source>
        <dbReference type="Pfam" id="PF05305"/>
    </source>
</evidence>
<feature type="transmembrane region" description="Helical" evidence="2">
    <location>
        <begin position="141"/>
        <end position="168"/>
    </location>
</feature>
<dbReference type="Proteomes" id="UP000321234">
    <property type="component" value="Unassembled WGS sequence"/>
</dbReference>
<evidence type="ECO:0000256" key="1">
    <source>
        <dbReference type="SAM" id="MobiDB-lite"/>
    </source>
</evidence>
<dbReference type="RefSeq" id="WP_147926081.1">
    <property type="nucleotide sequence ID" value="NZ_VKAC01000005.1"/>
</dbReference>
<sequence length="300" mass="30908">MEQVDEQGSPSGQPHQGGSPWRAPGQDGQQQPVDPAPAWRSAATQPQQTPQPYAAPQPAYGPPGAPPQPQPQPWQQVQPYAAPPPGRGPLPQPAPWLAQPQGNPVAVWSWVVAVPCAVLGLVLGILGLVRSRRRGGAGLAHAVVGTALSAVVLLVGSVGLAVGAAAALAELADGSAGSDRSADGTVASLSAPEQAYIDDLYEETYQAFDDATLLDMAYGFCSDLDAGQAPAEADAALVSRWADEDLDLNAAYDVEWSATASLCPEHADEFQAWDPASTDGSGTTTTTTTTSTTTTVAARR</sequence>
<evidence type="ECO:0000313" key="4">
    <source>
        <dbReference type="EMBL" id="TXR56288.1"/>
    </source>
</evidence>
<proteinExistence type="predicted"/>
<dbReference type="Pfam" id="PF05305">
    <property type="entry name" value="DUF732"/>
    <property type="match status" value="1"/>
</dbReference>
<feature type="compositionally biased region" description="Low complexity" evidence="1">
    <location>
        <begin position="7"/>
        <end position="52"/>
    </location>
</feature>
<feature type="region of interest" description="Disordered" evidence="1">
    <location>
        <begin position="274"/>
        <end position="300"/>
    </location>
</feature>